<dbReference type="SMART" id="SM00225">
    <property type="entry name" value="BTB"/>
    <property type="match status" value="1"/>
</dbReference>
<proteinExistence type="predicted"/>
<accession>A0ABR4JHR4</accession>
<dbReference type="SUPFAM" id="SSF54695">
    <property type="entry name" value="POZ domain"/>
    <property type="match status" value="1"/>
</dbReference>
<feature type="domain" description="BTB" evidence="1">
    <location>
        <begin position="283"/>
        <end position="343"/>
    </location>
</feature>
<evidence type="ECO:0000313" key="2">
    <source>
        <dbReference type="EMBL" id="KAL2839114.1"/>
    </source>
</evidence>
<name>A0ABR4JHR4_9EURO</name>
<gene>
    <name evidence="2" type="ORF">BJY01DRAFT_250655</name>
</gene>
<dbReference type="InterPro" id="IPR000210">
    <property type="entry name" value="BTB/POZ_dom"/>
</dbReference>
<evidence type="ECO:0000313" key="3">
    <source>
        <dbReference type="Proteomes" id="UP001610446"/>
    </source>
</evidence>
<dbReference type="CDD" id="cd18186">
    <property type="entry name" value="BTB_POZ_ZBTB_KLHL-like"/>
    <property type="match status" value="1"/>
</dbReference>
<dbReference type="Proteomes" id="UP001610446">
    <property type="component" value="Unassembled WGS sequence"/>
</dbReference>
<organism evidence="2 3">
    <name type="scientific">Aspergillus pseudoustus</name>
    <dbReference type="NCBI Taxonomy" id="1810923"/>
    <lineage>
        <taxon>Eukaryota</taxon>
        <taxon>Fungi</taxon>
        <taxon>Dikarya</taxon>
        <taxon>Ascomycota</taxon>
        <taxon>Pezizomycotina</taxon>
        <taxon>Eurotiomycetes</taxon>
        <taxon>Eurotiomycetidae</taxon>
        <taxon>Eurotiales</taxon>
        <taxon>Aspergillaceae</taxon>
        <taxon>Aspergillus</taxon>
        <taxon>Aspergillus subgen. Nidulantes</taxon>
    </lineage>
</organism>
<reference evidence="2 3" key="1">
    <citation type="submission" date="2024-07" db="EMBL/GenBank/DDBJ databases">
        <title>Section-level genome sequencing and comparative genomics of Aspergillus sections Usti and Cavernicolus.</title>
        <authorList>
            <consortium name="Lawrence Berkeley National Laboratory"/>
            <person name="Nybo J.L."/>
            <person name="Vesth T.C."/>
            <person name="Theobald S."/>
            <person name="Frisvad J.C."/>
            <person name="Larsen T.O."/>
            <person name="Kjaerboelling I."/>
            <person name="Rothschild-Mancinelli K."/>
            <person name="Lyhne E.K."/>
            <person name="Kogle M.E."/>
            <person name="Barry K."/>
            <person name="Clum A."/>
            <person name="Na H."/>
            <person name="Ledsgaard L."/>
            <person name="Lin J."/>
            <person name="Lipzen A."/>
            <person name="Kuo A."/>
            <person name="Riley R."/>
            <person name="Mondo S."/>
            <person name="Labutti K."/>
            <person name="Haridas S."/>
            <person name="Pangalinan J."/>
            <person name="Salamov A.A."/>
            <person name="Simmons B.A."/>
            <person name="Magnuson J.K."/>
            <person name="Chen J."/>
            <person name="Drula E."/>
            <person name="Henrissat B."/>
            <person name="Wiebenga A."/>
            <person name="Lubbers R.J."/>
            <person name="Gomes A.C."/>
            <person name="Makela M.R."/>
            <person name="Stajich J."/>
            <person name="Grigoriev I.V."/>
            <person name="Mortensen U.H."/>
            <person name="De Vries R.P."/>
            <person name="Baker S.E."/>
            <person name="Andersen M.R."/>
        </authorList>
    </citation>
    <scope>NUCLEOTIDE SEQUENCE [LARGE SCALE GENOMIC DNA]</scope>
    <source>
        <strain evidence="2 3">CBS 123904</strain>
    </source>
</reference>
<evidence type="ECO:0000259" key="1">
    <source>
        <dbReference type="PROSITE" id="PS50097"/>
    </source>
</evidence>
<dbReference type="InterPro" id="IPR011333">
    <property type="entry name" value="SKP1/BTB/POZ_sf"/>
</dbReference>
<dbReference type="Gene3D" id="3.30.710.10">
    <property type="entry name" value="Potassium Channel Kv1.1, Chain A"/>
    <property type="match status" value="1"/>
</dbReference>
<dbReference type="PROSITE" id="PS50097">
    <property type="entry name" value="BTB"/>
    <property type="match status" value="1"/>
</dbReference>
<sequence length="399" mass="45343">MNSPTDHAAPHIQKALSLVDDATTLKEHIRKALKYRYGGLFMIEAVHKAELRECRHFYETAVPLMFNNISEYRHILMMNLTAAVEWKSPGYAEAIIARARRLPEDRHRVYILGQALTIAALNSDSELTAMILKNGKFPLYTLADPFKWVCGEGNMDFVKLLVPHIVQPLVVDATIFEEDYQRNEDEIADCLALHRDTIIASGLELAAFRNSHSICAVILEAYLEILNPSSAADNRRVQPVCPELAPALYRQLSRAQCFEFLSHPIPSMLRHELLKHLHESAPLDMLVTAEGYTYRAHKDILAQFSSYFRALAESTWLDSIHVDFGDNMSMRTLHAFLFYVRHGVHDYVVLSRHNIQLEDLLVAADYLGVECLVSHLRRTLDSSHDEEDPVFYSANDGGN</sequence>
<dbReference type="Pfam" id="PF00651">
    <property type="entry name" value="BTB"/>
    <property type="match status" value="1"/>
</dbReference>
<protein>
    <recommendedName>
        <fullName evidence="1">BTB domain-containing protein</fullName>
    </recommendedName>
</protein>
<dbReference type="EMBL" id="JBFXLU010000137">
    <property type="protein sequence ID" value="KAL2839114.1"/>
    <property type="molecule type" value="Genomic_DNA"/>
</dbReference>
<keyword evidence="3" id="KW-1185">Reference proteome</keyword>
<comment type="caution">
    <text evidence="2">The sequence shown here is derived from an EMBL/GenBank/DDBJ whole genome shotgun (WGS) entry which is preliminary data.</text>
</comment>